<accession>A0A0F3IFF2</accession>
<dbReference type="Proteomes" id="UP000033684">
    <property type="component" value="Unassembled WGS sequence"/>
</dbReference>
<protein>
    <recommendedName>
        <fullName evidence="3">Formate dehydrogenase</fullName>
    </recommendedName>
</protein>
<reference evidence="1 2" key="2">
    <citation type="journal article" date="2016" name="Microb. Ecol.">
        <title>Genome Characteristics of a Novel Type I Methanotroph (Sn10-6) Isolated from a Flooded Indian Rice Field.</title>
        <authorList>
            <person name="Rahalkar M.C."/>
            <person name="Pandit P.S."/>
            <person name="Dhakephalkar P.K."/>
            <person name="Pore S."/>
            <person name="Arora P."/>
            <person name="Kapse N."/>
        </authorList>
    </citation>
    <scope>NUCLEOTIDE SEQUENCE [LARGE SCALE GENOMIC DNA]</scope>
    <source>
        <strain evidence="1 2">Sn10-6</strain>
    </source>
</reference>
<dbReference type="OrthoDB" id="8527650at2"/>
<dbReference type="EMBL" id="LAJX01000260">
    <property type="protein sequence ID" value="KJV05258.1"/>
    <property type="molecule type" value="Genomic_DNA"/>
</dbReference>
<dbReference type="RefSeq" id="WP_045780506.1">
    <property type="nucleotide sequence ID" value="NZ_LAJX01000260.1"/>
</dbReference>
<keyword evidence="2" id="KW-1185">Reference proteome</keyword>
<organism evidence="1 2">
    <name type="scientific">Methylocucumis oryzae</name>
    <dbReference type="NCBI Taxonomy" id="1632867"/>
    <lineage>
        <taxon>Bacteria</taxon>
        <taxon>Pseudomonadati</taxon>
        <taxon>Pseudomonadota</taxon>
        <taxon>Gammaproteobacteria</taxon>
        <taxon>Methylococcales</taxon>
        <taxon>Methylococcaceae</taxon>
        <taxon>Methylocucumis</taxon>
    </lineage>
</organism>
<dbReference type="Pfam" id="PF11390">
    <property type="entry name" value="FdsD"/>
    <property type="match status" value="1"/>
</dbReference>
<gene>
    <name evidence="1" type="ORF">VZ94_19450</name>
</gene>
<reference evidence="2" key="1">
    <citation type="submission" date="2015-03" db="EMBL/GenBank/DDBJ databases">
        <title>Draft genome sequence of a novel methanotroph (Sn10-6) isolated from flooded ricefield rhizosphere in India.</title>
        <authorList>
            <person name="Pandit P.S."/>
            <person name="Pore S.D."/>
            <person name="Arora P."/>
            <person name="Kapse N.G."/>
            <person name="Dhakephalkar P.K."/>
            <person name="Rahalkar M.C."/>
        </authorList>
    </citation>
    <scope>NUCLEOTIDE SEQUENCE [LARGE SCALE GENOMIC DNA]</scope>
    <source>
        <strain evidence="2">Sn10-6</strain>
    </source>
</reference>
<dbReference type="AlphaFoldDB" id="A0A0F3IFF2"/>
<evidence type="ECO:0008006" key="3">
    <source>
        <dbReference type="Google" id="ProtNLM"/>
    </source>
</evidence>
<proteinExistence type="predicted"/>
<name>A0A0F3IFF2_9GAMM</name>
<dbReference type="InterPro" id="IPR021074">
    <property type="entry name" value="Formate_DH_dsu"/>
</dbReference>
<evidence type="ECO:0000313" key="2">
    <source>
        <dbReference type="Proteomes" id="UP000033684"/>
    </source>
</evidence>
<comment type="caution">
    <text evidence="1">The sequence shown here is derived from an EMBL/GenBank/DDBJ whole genome shotgun (WGS) entry which is preliminary data.</text>
</comment>
<evidence type="ECO:0000313" key="1">
    <source>
        <dbReference type="EMBL" id="KJV05258.1"/>
    </source>
</evidence>
<sequence>MSYSVKQPGGAQDDTVIDMDKLIDMANQIGDFFAPYPPVRQIEGIRNHLRTYWDPRMRQALLEYIKKEGGNNLHEHVLAGATALIETANEKKGYYGPPKV</sequence>